<dbReference type="EMBL" id="FOGQ01000006">
    <property type="protein sequence ID" value="SES00342.1"/>
    <property type="molecule type" value="Genomic_DNA"/>
</dbReference>
<protein>
    <submittedName>
        <fullName evidence="2">Uncharacterized protein</fullName>
    </submittedName>
</protein>
<evidence type="ECO:0000313" key="2">
    <source>
        <dbReference type="EMBL" id="SES00342.1"/>
    </source>
</evidence>
<gene>
    <name evidence="2" type="ORF">SAMN05661109_01545</name>
</gene>
<dbReference type="AlphaFoldDB" id="A0A1H9TTH4"/>
<dbReference type="Proteomes" id="UP000198929">
    <property type="component" value="Unassembled WGS sequence"/>
</dbReference>
<evidence type="ECO:0000256" key="1">
    <source>
        <dbReference type="SAM" id="MobiDB-lite"/>
    </source>
</evidence>
<accession>A0A1H9TTH4</accession>
<proteinExistence type="predicted"/>
<keyword evidence="3" id="KW-1185">Reference proteome</keyword>
<sequence>MILSASALSFQFADLIHLRLHALDIVAGKLAIGRYRCEARHHGIPKRPQRQRGPMGANWTS</sequence>
<organism evidence="2 3">
    <name type="scientific">Corynebacterium cystitidis DSM 20524</name>
    <dbReference type="NCBI Taxonomy" id="1121357"/>
    <lineage>
        <taxon>Bacteria</taxon>
        <taxon>Bacillati</taxon>
        <taxon>Actinomycetota</taxon>
        <taxon>Actinomycetes</taxon>
        <taxon>Mycobacteriales</taxon>
        <taxon>Corynebacteriaceae</taxon>
        <taxon>Corynebacterium</taxon>
    </lineage>
</organism>
<evidence type="ECO:0000313" key="3">
    <source>
        <dbReference type="Proteomes" id="UP000198929"/>
    </source>
</evidence>
<dbReference type="STRING" id="1121357.SAMN05661109_01545"/>
<name>A0A1H9TTH4_9CORY</name>
<reference evidence="3" key="1">
    <citation type="submission" date="2016-10" db="EMBL/GenBank/DDBJ databases">
        <authorList>
            <person name="Varghese N."/>
            <person name="Submissions S."/>
        </authorList>
    </citation>
    <scope>NUCLEOTIDE SEQUENCE [LARGE SCALE GENOMIC DNA]</scope>
    <source>
        <strain evidence="3">DSM 20524</strain>
    </source>
</reference>
<feature type="region of interest" description="Disordered" evidence="1">
    <location>
        <begin position="41"/>
        <end position="61"/>
    </location>
</feature>